<proteinExistence type="predicted"/>
<evidence type="ECO:0000256" key="1">
    <source>
        <dbReference type="SAM" id="MobiDB-lite"/>
    </source>
</evidence>
<feature type="region of interest" description="Disordered" evidence="1">
    <location>
        <begin position="211"/>
        <end position="231"/>
    </location>
</feature>
<accession>A0A212IVH0</accession>
<keyword evidence="2" id="KW-0812">Transmembrane</keyword>
<reference evidence="3" key="1">
    <citation type="submission" date="2016-04" db="EMBL/GenBank/DDBJ databases">
        <authorList>
            <person name="Evans L.H."/>
            <person name="Alamgir A."/>
            <person name="Owens N."/>
            <person name="Weber N.D."/>
            <person name="Virtaneva K."/>
            <person name="Barbian K."/>
            <person name="Babar A."/>
            <person name="Rosenke K."/>
        </authorList>
    </citation>
    <scope>NUCLEOTIDE SEQUENCE</scope>
    <source>
        <strain evidence="3">86</strain>
    </source>
</reference>
<dbReference type="SMART" id="SM00671">
    <property type="entry name" value="SEL1"/>
    <property type="match status" value="2"/>
</dbReference>
<evidence type="ECO:0008006" key="4">
    <source>
        <dbReference type="Google" id="ProtNLM"/>
    </source>
</evidence>
<organism evidence="3">
    <name type="scientific">uncultured Alphaproteobacteria bacterium</name>
    <dbReference type="NCBI Taxonomy" id="91750"/>
    <lineage>
        <taxon>Bacteria</taxon>
        <taxon>Pseudomonadati</taxon>
        <taxon>Pseudomonadota</taxon>
        <taxon>Alphaproteobacteria</taxon>
        <taxon>environmental samples</taxon>
    </lineage>
</organism>
<keyword evidence="2" id="KW-0472">Membrane</keyword>
<feature type="transmembrane region" description="Helical" evidence="2">
    <location>
        <begin position="182"/>
        <end position="201"/>
    </location>
</feature>
<keyword evidence="2" id="KW-1133">Transmembrane helix</keyword>
<dbReference type="InterPro" id="IPR011990">
    <property type="entry name" value="TPR-like_helical_dom_sf"/>
</dbReference>
<dbReference type="SUPFAM" id="SSF81901">
    <property type="entry name" value="HCP-like"/>
    <property type="match status" value="1"/>
</dbReference>
<dbReference type="AlphaFoldDB" id="A0A212IVH0"/>
<sequence>MPLRMELVPDPARGPGHGILRIVGLSPAAAGRLAIVVQRNQGTETFLGEGGRWTTQPVTHLVGEAGREASGEATVGLGPDLVDPIATLPPNCMVMFTVEADGAKDQGRVAVRGLMPSAAAGAGAENGPAVVRHEEPLTVADPEPDPLPEPEPEPVLVAEYEPLVPDPAHLIDEPKKKMSPGVIGLGAVLVLILLAGGWYFAGLPPFGKGLEAPQPPAETPVATPAVRPPADGPIDSRDALSRYLATDPAADAAVAKAKELAGQGRLDFAMLVYQYASRLGSAEASLALGHMYDPDTWSKAASPMDKPDAETAAYWYEPAAQAGNVEAQRRLGKILLDLPQGGAGNRDKAKDWLGKAAAQGDAEAKALLEQAK</sequence>
<evidence type="ECO:0000313" key="3">
    <source>
        <dbReference type="EMBL" id="SBV91208.1"/>
    </source>
</evidence>
<gene>
    <name evidence="3" type="ORF">KL86APRO_10096</name>
</gene>
<evidence type="ECO:0000256" key="2">
    <source>
        <dbReference type="SAM" id="Phobius"/>
    </source>
</evidence>
<name>A0A212IVH0_9PROT</name>
<dbReference type="InterPro" id="IPR006597">
    <property type="entry name" value="Sel1-like"/>
</dbReference>
<dbReference type="Gene3D" id="1.25.40.10">
    <property type="entry name" value="Tetratricopeptide repeat domain"/>
    <property type="match status" value="1"/>
</dbReference>
<dbReference type="EMBL" id="FLUO01000001">
    <property type="protein sequence ID" value="SBV91208.1"/>
    <property type="molecule type" value="Genomic_DNA"/>
</dbReference>
<protein>
    <recommendedName>
        <fullName evidence="4">Sel1 repeat family protein</fullName>
    </recommendedName>
</protein>